<gene>
    <name evidence="7" type="ordered locus">Os12g0177800</name>
</gene>
<dbReference type="GO" id="GO:0004672">
    <property type="term" value="F:protein kinase activity"/>
    <property type="evidence" value="ECO:0007669"/>
    <property type="project" value="InterPro"/>
</dbReference>
<feature type="non-terminal residue" evidence="7">
    <location>
        <position position="1"/>
    </location>
</feature>
<accession>C7JA54</accession>
<evidence type="ECO:0000313" key="7">
    <source>
        <dbReference type="EMBL" id="BAH95543.1"/>
    </source>
</evidence>
<reference evidence="7 8" key="1">
    <citation type="journal article" date="2005" name="Nature">
        <title>The map-based sequence of the rice genome.</title>
        <authorList>
            <consortium name="International rice genome sequencing project (IRGSP)"/>
            <person name="Matsumoto T."/>
            <person name="Wu J."/>
            <person name="Kanamori H."/>
            <person name="Katayose Y."/>
            <person name="Fujisawa M."/>
            <person name="Namiki N."/>
            <person name="Mizuno H."/>
            <person name="Yamamoto K."/>
            <person name="Antonio B.A."/>
            <person name="Baba T."/>
            <person name="Sakata K."/>
            <person name="Nagamura Y."/>
            <person name="Aoki H."/>
            <person name="Arikawa K."/>
            <person name="Arita K."/>
            <person name="Bito T."/>
            <person name="Chiden Y."/>
            <person name="Fujitsuka N."/>
            <person name="Fukunaka R."/>
            <person name="Hamada M."/>
            <person name="Harada C."/>
            <person name="Hayashi A."/>
            <person name="Hijishita S."/>
            <person name="Honda M."/>
            <person name="Hosokawa S."/>
            <person name="Ichikawa Y."/>
            <person name="Idonuma A."/>
            <person name="Iijima M."/>
            <person name="Ikeda M."/>
            <person name="Ikeno M."/>
            <person name="Ito K."/>
            <person name="Ito S."/>
            <person name="Ito T."/>
            <person name="Ito Y."/>
            <person name="Ito Y."/>
            <person name="Iwabuchi A."/>
            <person name="Kamiya K."/>
            <person name="Karasawa W."/>
            <person name="Kurita K."/>
            <person name="Katagiri S."/>
            <person name="Kikuta A."/>
            <person name="Kobayashi H."/>
            <person name="Kobayashi N."/>
            <person name="Machita K."/>
            <person name="Maehara T."/>
            <person name="Masukawa M."/>
            <person name="Mizubayashi T."/>
            <person name="Mukai Y."/>
            <person name="Nagasaki H."/>
            <person name="Nagata Y."/>
            <person name="Naito S."/>
            <person name="Nakashima M."/>
            <person name="Nakama Y."/>
            <person name="Nakamichi Y."/>
            <person name="Nakamura M."/>
            <person name="Meguro A."/>
            <person name="Negishi M."/>
            <person name="Ohta I."/>
            <person name="Ohta T."/>
            <person name="Okamoto M."/>
            <person name="Ono N."/>
            <person name="Saji S."/>
            <person name="Sakaguchi M."/>
            <person name="Sakai K."/>
            <person name="Shibata M."/>
            <person name="Shimokawa T."/>
            <person name="Song J."/>
            <person name="Takazaki Y."/>
            <person name="Terasawa K."/>
            <person name="Tsugane M."/>
            <person name="Tsuji K."/>
            <person name="Ueda S."/>
            <person name="Waki K."/>
            <person name="Yamagata H."/>
            <person name="Yamamoto M."/>
            <person name="Yamamoto S."/>
            <person name="Yamane H."/>
            <person name="Yoshiki S."/>
            <person name="Yoshihara R."/>
            <person name="Yukawa K."/>
            <person name="Zhong H."/>
            <person name="Yano M."/>
            <person name="Yuan Q."/>
            <person name="Ouyang S."/>
            <person name="Liu J."/>
            <person name="Jones K.M."/>
            <person name="Gansberger K."/>
            <person name="Moffat K."/>
            <person name="Hill J."/>
            <person name="Bera J."/>
            <person name="Fadrosh D."/>
            <person name="Jin S."/>
            <person name="Johri S."/>
            <person name="Kim M."/>
            <person name="Overton L."/>
            <person name="Reardon M."/>
            <person name="Tsitrin T."/>
            <person name="Vuong H."/>
            <person name="Weaver B."/>
            <person name="Ciecko A."/>
            <person name="Tallon L."/>
            <person name="Jackson J."/>
            <person name="Pai G."/>
            <person name="Aken S.V."/>
            <person name="Utterback T."/>
            <person name="Reidmuller S."/>
            <person name="Feldblyum T."/>
            <person name="Hsiao J."/>
            <person name="Zismann V."/>
            <person name="Iobst S."/>
            <person name="de Vazeille A.R."/>
            <person name="Buell C.R."/>
            <person name="Ying K."/>
            <person name="Li Y."/>
            <person name="Lu T."/>
            <person name="Huang Y."/>
            <person name="Zhao Q."/>
            <person name="Feng Q."/>
            <person name="Zhang L."/>
            <person name="Zhu J."/>
            <person name="Weng Q."/>
            <person name="Mu J."/>
            <person name="Lu Y."/>
            <person name="Fan D."/>
            <person name="Liu Y."/>
            <person name="Guan J."/>
            <person name="Zhang Y."/>
            <person name="Yu S."/>
            <person name="Liu X."/>
            <person name="Zhang Y."/>
            <person name="Hong G."/>
            <person name="Han B."/>
            <person name="Choisne N."/>
            <person name="Demange N."/>
            <person name="Orjeda G."/>
            <person name="Samain S."/>
            <person name="Cattolico L."/>
            <person name="Pelletier E."/>
            <person name="Couloux A."/>
            <person name="Segurens B."/>
            <person name="Wincker P."/>
            <person name="D'Hont A."/>
            <person name="Scarpelli C."/>
            <person name="Weissenbach J."/>
            <person name="Salanoubat M."/>
            <person name="Quetier F."/>
            <person name="Yu Y."/>
            <person name="Kim H.R."/>
            <person name="Rambo T."/>
            <person name="Currie J."/>
            <person name="Collura K."/>
            <person name="Luo M."/>
            <person name="Yang T."/>
            <person name="Ammiraju J.S.S."/>
            <person name="Engler F."/>
            <person name="Soderlund C."/>
            <person name="Wing R.A."/>
            <person name="Palmer L.E."/>
            <person name="de la Bastide M."/>
            <person name="Spiegel L."/>
            <person name="Nascimento L."/>
            <person name="Zutavern T."/>
            <person name="O'Shaughnessy A."/>
            <person name="Dike S."/>
            <person name="Dedhia N."/>
            <person name="Preston R."/>
            <person name="Balija V."/>
            <person name="McCombie W.R."/>
            <person name="Chow T."/>
            <person name="Chen H."/>
            <person name="Chung M."/>
            <person name="Chen C."/>
            <person name="Shaw J."/>
            <person name="Wu H."/>
            <person name="Hsiao K."/>
            <person name="Chao Y."/>
            <person name="Chu M."/>
            <person name="Cheng C."/>
            <person name="Hour A."/>
            <person name="Lee P."/>
            <person name="Lin S."/>
            <person name="Lin Y."/>
            <person name="Liou J."/>
            <person name="Liu S."/>
            <person name="Hsing Y."/>
            <person name="Raghuvanshi S."/>
            <person name="Mohanty A."/>
            <person name="Bharti A.K."/>
            <person name="Gaur A."/>
            <person name="Gupta V."/>
            <person name="Kumar D."/>
            <person name="Ravi V."/>
            <person name="Vij S."/>
            <person name="Kapur A."/>
            <person name="Khurana P."/>
            <person name="Khurana P."/>
            <person name="Khurana J.P."/>
            <person name="Tyagi A.K."/>
            <person name="Gaikwad K."/>
            <person name="Singh A."/>
            <person name="Dalal V."/>
            <person name="Srivastava S."/>
            <person name="Dixit A."/>
            <person name="Pal A.K."/>
            <person name="Ghazi I.A."/>
            <person name="Yadav M."/>
            <person name="Pandit A."/>
            <person name="Bhargava A."/>
            <person name="Sureshbabu K."/>
            <person name="Batra K."/>
            <person name="Sharma T.R."/>
            <person name="Mohapatra T."/>
            <person name="Singh N.K."/>
            <person name="Messing J."/>
            <person name="Nelson A.B."/>
            <person name="Fuks G."/>
            <person name="Kavchok S."/>
            <person name="Keizer G."/>
            <person name="Linton E."/>
            <person name="Llaca V."/>
            <person name="Song R."/>
            <person name="Tanyolac B."/>
            <person name="Young S."/>
            <person name="Ho-Il K."/>
            <person name="Hahn J.H."/>
            <person name="Sangsakoo G."/>
            <person name="Vanavichit A."/>
            <person name="de Mattos Luiz.A.T."/>
            <person name="Zimmer P.D."/>
            <person name="Malone G."/>
            <person name="Dellagostin O."/>
            <person name="de Oliveira A.C."/>
            <person name="Bevan M."/>
            <person name="Bancroft I."/>
            <person name="Minx P."/>
            <person name="Cordum H."/>
            <person name="Wilson R."/>
            <person name="Cheng Z."/>
            <person name="Jin W."/>
            <person name="Jiang J."/>
            <person name="Leong S.A."/>
            <person name="Iwama H."/>
            <person name="Gojobori T."/>
            <person name="Itoh T."/>
            <person name="Niimura Y."/>
            <person name="Fujii Y."/>
            <person name="Habara T."/>
            <person name="Sakai H."/>
            <person name="Sato Y."/>
            <person name="Wilson G."/>
            <person name="Kumar K."/>
            <person name="McCouch S."/>
            <person name="Juretic N."/>
            <person name="Hoen D."/>
            <person name="Wright S."/>
            <person name="Bruskiewich R."/>
            <person name="Bureau T."/>
            <person name="Miyao A."/>
            <person name="Hirochika H."/>
            <person name="Nishikawa T."/>
            <person name="Kadowaki K."/>
            <person name="Sugiura M."/>
            <person name="Burr B."/>
            <person name="Sasaki T."/>
        </authorList>
    </citation>
    <scope>NUCLEOTIDE SEQUENCE [LARGE SCALE GENOMIC DNA]</scope>
    <source>
        <strain evidence="8">cv. Nipponbare</strain>
    </source>
</reference>
<dbReference type="PANTHER" id="PTHR47974">
    <property type="entry name" value="OS07G0415500 PROTEIN"/>
    <property type="match status" value="1"/>
</dbReference>
<dbReference type="GO" id="GO:0005524">
    <property type="term" value="F:ATP binding"/>
    <property type="evidence" value="ECO:0007669"/>
    <property type="project" value="InterPro"/>
</dbReference>
<comment type="subcellular location">
    <subcellularLocation>
        <location evidence="1">Membrane</location>
        <topology evidence="1">Single-pass membrane protein</topology>
    </subcellularLocation>
</comment>
<dbReference type="InterPro" id="IPR000719">
    <property type="entry name" value="Prot_kinase_dom"/>
</dbReference>
<dbReference type="EMBL" id="AP008218">
    <property type="protein sequence ID" value="BAH95543.1"/>
    <property type="molecule type" value="Genomic_DNA"/>
</dbReference>
<evidence type="ECO:0000256" key="5">
    <source>
        <dbReference type="ARBA" id="ARBA00023136"/>
    </source>
</evidence>
<dbReference type="PROSITE" id="PS50011">
    <property type="entry name" value="PROTEIN_KINASE_DOM"/>
    <property type="match status" value="1"/>
</dbReference>
<evidence type="ECO:0000256" key="4">
    <source>
        <dbReference type="ARBA" id="ARBA00022989"/>
    </source>
</evidence>
<evidence type="ECO:0000256" key="2">
    <source>
        <dbReference type="ARBA" id="ARBA00022692"/>
    </source>
</evidence>
<evidence type="ECO:0000259" key="6">
    <source>
        <dbReference type="PROSITE" id="PS50011"/>
    </source>
</evidence>
<dbReference type="Gene3D" id="1.10.510.10">
    <property type="entry name" value="Transferase(Phosphotransferase) domain 1"/>
    <property type="match status" value="1"/>
</dbReference>
<dbReference type="Proteomes" id="UP000000763">
    <property type="component" value="Chromosome 12"/>
</dbReference>
<keyword evidence="4" id="KW-1133">Transmembrane helix</keyword>
<proteinExistence type="predicted"/>
<name>C7JA54_ORYSJ</name>
<dbReference type="Pfam" id="PF00069">
    <property type="entry name" value="Pkinase"/>
    <property type="match status" value="1"/>
</dbReference>
<dbReference type="FunFam" id="1.10.510.10:FF:000537">
    <property type="entry name" value="Putative receptor-like protein kinase"/>
    <property type="match status" value="1"/>
</dbReference>
<protein>
    <submittedName>
        <fullName evidence="7">Os12g0177800 protein</fullName>
    </submittedName>
</protein>
<dbReference type="KEGG" id="dosa:Os12g0177800"/>
<dbReference type="InterPro" id="IPR011009">
    <property type="entry name" value="Kinase-like_dom_sf"/>
</dbReference>
<feature type="domain" description="Protein kinase" evidence="6">
    <location>
        <begin position="1"/>
        <end position="198"/>
    </location>
</feature>
<dbReference type="InterPro" id="IPR008271">
    <property type="entry name" value="Ser/Thr_kinase_AS"/>
</dbReference>
<evidence type="ECO:0000256" key="3">
    <source>
        <dbReference type="ARBA" id="ARBA00022729"/>
    </source>
</evidence>
<evidence type="ECO:0000256" key="1">
    <source>
        <dbReference type="ARBA" id="ARBA00004167"/>
    </source>
</evidence>
<keyword evidence="3" id="KW-0732">Signal</keyword>
<sequence length="201" mass="22882">VYLQRIAEGLLQWQHRYKIAVGVAKGLAYLHHECMDWIIHCDVKPENILLDQDFEPKISDFGFAKLLQRNQTDPNMSKIRGTRGYIAPEWVSGVPITEKVDVYSYGVVLLELVMGLRMSELPANGSADEGAALRQLVWTVTEKIKTGDQTLIDGVVDPRLNGNFVRSEVLLVLEFAVLCLEKERNQRPNMNHVVQKFLSYE</sequence>
<organism evidence="7 8">
    <name type="scientific">Oryza sativa subsp. japonica</name>
    <name type="common">Rice</name>
    <dbReference type="NCBI Taxonomy" id="39947"/>
    <lineage>
        <taxon>Eukaryota</taxon>
        <taxon>Viridiplantae</taxon>
        <taxon>Streptophyta</taxon>
        <taxon>Embryophyta</taxon>
        <taxon>Tracheophyta</taxon>
        <taxon>Spermatophyta</taxon>
        <taxon>Magnoliopsida</taxon>
        <taxon>Liliopsida</taxon>
        <taxon>Poales</taxon>
        <taxon>Poaceae</taxon>
        <taxon>BOP clade</taxon>
        <taxon>Oryzoideae</taxon>
        <taxon>Oryzeae</taxon>
        <taxon>Oryzinae</taxon>
        <taxon>Oryza</taxon>
        <taxon>Oryza sativa</taxon>
    </lineage>
</organism>
<evidence type="ECO:0000313" key="8">
    <source>
        <dbReference type="Proteomes" id="UP000000763"/>
    </source>
</evidence>
<dbReference type="SUPFAM" id="SSF56112">
    <property type="entry name" value="Protein kinase-like (PK-like)"/>
    <property type="match status" value="1"/>
</dbReference>
<reference evidence="8" key="2">
    <citation type="journal article" date="2008" name="Nucleic Acids Res.">
        <title>The rice annotation project database (RAP-DB): 2008 update.</title>
        <authorList>
            <consortium name="The rice annotation project (RAP)"/>
        </authorList>
    </citation>
    <scope>GENOME REANNOTATION</scope>
    <source>
        <strain evidence="8">cv. Nipponbare</strain>
    </source>
</reference>
<dbReference type="AlphaFoldDB" id="C7JA54"/>
<dbReference type="PROSITE" id="PS00108">
    <property type="entry name" value="PROTEIN_KINASE_ST"/>
    <property type="match status" value="1"/>
</dbReference>
<dbReference type="GO" id="GO:0016020">
    <property type="term" value="C:membrane"/>
    <property type="evidence" value="ECO:0007669"/>
    <property type="project" value="UniProtKB-SubCell"/>
</dbReference>
<keyword evidence="2" id="KW-0812">Transmembrane</keyword>
<dbReference type="SMART" id="SM00220">
    <property type="entry name" value="S_TKc"/>
    <property type="match status" value="1"/>
</dbReference>
<keyword evidence="5" id="KW-0472">Membrane</keyword>
<dbReference type="PANTHER" id="PTHR47974:SF22">
    <property type="entry name" value="RECEPTOR-LIKE SERINE_THREONINE-PROTEIN KINASE"/>
    <property type="match status" value="1"/>
</dbReference>